<dbReference type="EMBL" id="JAGMUU010000008">
    <property type="protein sequence ID" value="KAH7146746.1"/>
    <property type="molecule type" value="Genomic_DNA"/>
</dbReference>
<evidence type="ECO:0000313" key="3">
    <source>
        <dbReference type="Proteomes" id="UP000717696"/>
    </source>
</evidence>
<evidence type="ECO:0000313" key="2">
    <source>
        <dbReference type="EMBL" id="KAH7146746.1"/>
    </source>
</evidence>
<dbReference type="InterPro" id="IPR052895">
    <property type="entry name" value="HetReg/Transcr_Mod"/>
</dbReference>
<dbReference type="Pfam" id="PF06985">
    <property type="entry name" value="HET"/>
    <property type="match status" value="1"/>
</dbReference>
<dbReference type="PANTHER" id="PTHR24148:SF64">
    <property type="entry name" value="HETEROKARYON INCOMPATIBILITY DOMAIN-CONTAINING PROTEIN"/>
    <property type="match status" value="1"/>
</dbReference>
<name>A0A9P9J4F7_9HYPO</name>
<dbReference type="AlphaFoldDB" id="A0A9P9J4F7"/>
<comment type="caution">
    <text evidence="2">The sequence shown here is derived from an EMBL/GenBank/DDBJ whole genome shotgun (WGS) entry which is preliminary data.</text>
</comment>
<dbReference type="OrthoDB" id="2157530at2759"/>
<keyword evidence="3" id="KW-1185">Reference proteome</keyword>
<dbReference type="Proteomes" id="UP000717696">
    <property type="component" value="Unassembled WGS sequence"/>
</dbReference>
<dbReference type="InterPro" id="IPR010730">
    <property type="entry name" value="HET"/>
</dbReference>
<feature type="domain" description="Heterokaryon incompatibility" evidence="1">
    <location>
        <begin position="45"/>
        <end position="199"/>
    </location>
</feature>
<organism evidence="2 3">
    <name type="scientific">Dactylonectria estremocensis</name>
    <dbReference type="NCBI Taxonomy" id="1079267"/>
    <lineage>
        <taxon>Eukaryota</taxon>
        <taxon>Fungi</taxon>
        <taxon>Dikarya</taxon>
        <taxon>Ascomycota</taxon>
        <taxon>Pezizomycotina</taxon>
        <taxon>Sordariomycetes</taxon>
        <taxon>Hypocreomycetidae</taxon>
        <taxon>Hypocreales</taxon>
        <taxon>Nectriaceae</taxon>
        <taxon>Dactylonectria</taxon>
    </lineage>
</organism>
<dbReference type="Pfam" id="PF26639">
    <property type="entry name" value="Het-6_barrel"/>
    <property type="match status" value="1"/>
</dbReference>
<proteinExistence type="predicted"/>
<evidence type="ECO:0000259" key="1">
    <source>
        <dbReference type="Pfam" id="PF06985"/>
    </source>
</evidence>
<sequence>MIASNHYCLSAPTKEIRLLDLLPATSSGMLSGQLKRVSIDDTPPFVSVSHVWGHEKAEAVIHLESGCGNRDVPISRNLESLLLSLLCHDSTTLPQLWSNGSILPMWIDMACINQMDAGEKASQIPLMRRIYSQAKSVIIWINESDSHLLYAFHYLRQIAKARPHTSEYKLWTLFDPLGWDALKRLLACDWFHRRWVVQEAVIPKEAVFLCGSDVMTMDDLFSGVDLATSALVARPKDMKILKVATIGSIRPILVLRQLKQTLCDGRDHRNLLWLLENLRSTRATMAHDQVYGLLGLCSLEEASDNPIRYDLEPEEIFRISVETHAPSHMPHRPFRGLSWVPNWHSTHLRRCLGLHGVDHEGIFNAPGSMAVEFSFKGNELAVSGILIDKIRDLGDFCHQSRHAELSDLNSMLFQQYFDFWMKSATDDKSTAYANSESQAEAFARTLSLLGVYLDPVPSADVVPTMFYHWCKGSKLGRQLEELGLGSRLTDKEACKRSFIRMKRLLSWQPFITKKGYIGLAREQCRAGDEIWVVAGCSVPIVLSPTDETQGGNMEVRGESFLDGFMFGEIFAGSTRDTPKPEKVTLI</sequence>
<reference evidence="2" key="1">
    <citation type="journal article" date="2021" name="Nat. Commun.">
        <title>Genetic determinants of endophytism in the Arabidopsis root mycobiome.</title>
        <authorList>
            <person name="Mesny F."/>
            <person name="Miyauchi S."/>
            <person name="Thiergart T."/>
            <person name="Pickel B."/>
            <person name="Atanasova L."/>
            <person name="Karlsson M."/>
            <person name="Huettel B."/>
            <person name="Barry K.W."/>
            <person name="Haridas S."/>
            <person name="Chen C."/>
            <person name="Bauer D."/>
            <person name="Andreopoulos W."/>
            <person name="Pangilinan J."/>
            <person name="LaButti K."/>
            <person name="Riley R."/>
            <person name="Lipzen A."/>
            <person name="Clum A."/>
            <person name="Drula E."/>
            <person name="Henrissat B."/>
            <person name="Kohler A."/>
            <person name="Grigoriev I.V."/>
            <person name="Martin F.M."/>
            <person name="Hacquard S."/>
        </authorList>
    </citation>
    <scope>NUCLEOTIDE SEQUENCE</scope>
    <source>
        <strain evidence="2">MPI-CAGE-AT-0021</strain>
    </source>
</reference>
<protein>
    <submittedName>
        <fullName evidence="2">Heterokaryon incompatibility protein-domain-containing protein</fullName>
    </submittedName>
</protein>
<accession>A0A9P9J4F7</accession>
<dbReference type="PANTHER" id="PTHR24148">
    <property type="entry name" value="ANKYRIN REPEAT DOMAIN-CONTAINING PROTEIN 39 HOMOLOG-RELATED"/>
    <property type="match status" value="1"/>
</dbReference>
<gene>
    <name evidence="2" type="ORF">B0J13DRAFT_441550</name>
</gene>